<dbReference type="Pfam" id="PF00440">
    <property type="entry name" value="TetR_N"/>
    <property type="match status" value="1"/>
</dbReference>
<dbReference type="Proteomes" id="UP001165405">
    <property type="component" value="Unassembled WGS sequence"/>
</dbReference>
<organism evidence="8 9">
    <name type="scientific">Antribacter soli</name>
    <dbReference type="NCBI Taxonomy" id="2910976"/>
    <lineage>
        <taxon>Bacteria</taxon>
        <taxon>Bacillati</taxon>
        <taxon>Actinomycetota</taxon>
        <taxon>Actinomycetes</taxon>
        <taxon>Micrococcales</taxon>
        <taxon>Promicromonosporaceae</taxon>
        <taxon>Antribacter</taxon>
    </lineage>
</organism>
<dbReference type="InterPro" id="IPR000524">
    <property type="entry name" value="Tscrpt_reg_HTH_GntR"/>
</dbReference>
<dbReference type="InterPro" id="IPR001647">
    <property type="entry name" value="HTH_TetR"/>
</dbReference>
<dbReference type="PROSITE" id="PS50977">
    <property type="entry name" value="HTH_TETR_2"/>
    <property type="match status" value="1"/>
</dbReference>
<evidence type="ECO:0000259" key="6">
    <source>
        <dbReference type="PROSITE" id="PS50949"/>
    </source>
</evidence>
<dbReference type="PROSITE" id="PS50949">
    <property type="entry name" value="HTH_GNTR"/>
    <property type="match status" value="1"/>
</dbReference>
<keyword evidence="2" id="KW-0805">Transcription regulation</keyword>
<evidence type="ECO:0000256" key="2">
    <source>
        <dbReference type="ARBA" id="ARBA00023015"/>
    </source>
</evidence>
<comment type="caution">
    <text evidence="8">The sequence shown here is derived from an EMBL/GenBank/DDBJ whole genome shotgun (WGS) entry which is preliminary data.</text>
</comment>
<dbReference type="RefSeq" id="WP_236090283.1">
    <property type="nucleotide sequence ID" value="NZ_JAKGSG010000043.1"/>
</dbReference>
<evidence type="ECO:0000259" key="7">
    <source>
        <dbReference type="PROSITE" id="PS50977"/>
    </source>
</evidence>
<dbReference type="EMBL" id="JAKGSG010000043">
    <property type="protein sequence ID" value="MCF4122484.1"/>
    <property type="molecule type" value="Genomic_DNA"/>
</dbReference>
<dbReference type="GO" id="GO:0045892">
    <property type="term" value="P:negative regulation of DNA-templated transcription"/>
    <property type="evidence" value="ECO:0007669"/>
    <property type="project" value="InterPro"/>
</dbReference>
<gene>
    <name evidence="8" type="ORF">L1785_16015</name>
</gene>
<name>A0AA41QHZ8_9MICO</name>
<dbReference type="SMART" id="SM00345">
    <property type="entry name" value="HTH_GNTR"/>
    <property type="match status" value="1"/>
</dbReference>
<dbReference type="Pfam" id="PF00392">
    <property type="entry name" value="GntR"/>
    <property type="match status" value="1"/>
</dbReference>
<evidence type="ECO:0000256" key="1">
    <source>
        <dbReference type="ARBA" id="ARBA00022491"/>
    </source>
</evidence>
<keyword evidence="4" id="KW-0804">Transcription</keyword>
<dbReference type="PRINTS" id="PR00400">
    <property type="entry name" value="TETREPRESSOR"/>
</dbReference>
<dbReference type="InterPro" id="IPR003012">
    <property type="entry name" value="Tet_transcr_reg_TetR"/>
</dbReference>
<evidence type="ECO:0000313" key="8">
    <source>
        <dbReference type="EMBL" id="MCF4122484.1"/>
    </source>
</evidence>
<dbReference type="GO" id="GO:0003700">
    <property type="term" value="F:DNA-binding transcription factor activity"/>
    <property type="evidence" value="ECO:0007669"/>
    <property type="project" value="InterPro"/>
</dbReference>
<dbReference type="InterPro" id="IPR036388">
    <property type="entry name" value="WH-like_DNA-bd_sf"/>
</dbReference>
<dbReference type="Gene3D" id="1.10.10.60">
    <property type="entry name" value="Homeodomain-like"/>
    <property type="match status" value="1"/>
</dbReference>
<accession>A0AA41QHZ8</accession>
<feature type="DNA-binding region" description="H-T-H motif" evidence="5">
    <location>
        <begin position="101"/>
        <end position="120"/>
    </location>
</feature>
<dbReference type="InterPro" id="IPR004111">
    <property type="entry name" value="Repressor_TetR_C"/>
</dbReference>
<dbReference type="GO" id="GO:0046677">
    <property type="term" value="P:response to antibiotic"/>
    <property type="evidence" value="ECO:0007669"/>
    <property type="project" value="InterPro"/>
</dbReference>
<evidence type="ECO:0000256" key="4">
    <source>
        <dbReference type="ARBA" id="ARBA00023163"/>
    </source>
</evidence>
<dbReference type="InterPro" id="IPR036390">
    <property type="entry name" value="WH_DNA-bd_sf"/>
</dbReference>
<dbReference type="GO" id="GO:0000976">
    <property type="term" value="F:transcription cis-regulatory region binding"/>
    <property type="evidence" value="ECO:0007669"/>
    <property type="project" value="TreeGrafter"/>
</dbReference>
<keyword evidence="9" id="KW-1185">Reference proteome</keyword>
<dbReference type="SUPFAM" id="SSF48498">
    <property type="entry name" value="Tetracyclin repressor-like, C-terminal domain"/>
    <property type="match status" value="1"/>
</dbReference>
<protein>
    <submittedName>
        <fullName evidence="8">TetR/AcrR family transcriptional regulator C-terminal domain-containing protein</fullName>
    </submittedName>
</protein>
<keyword evidence="3 5" id="KW-0238">DNA-binding</keyword>
<evidence type="ECO:0000256" key="5">
    <source>
        <dbReference type="PROSITE-ProRule" id="PRU00335"/>
    </source>
</evidence>
<dbReference type="PANTHER" id="PTHR30055">
    <property type="entry name" value="HTH-TYPE TRANSCRIPTIONAL REGULATOR RUTR"/>
    <property type="match status" value="1"/>
</dbReference>
<evidence type="ECO:0000256" key="3">
    <source>
        <dbReference type="ARBA" id="ARBA00023125"/>
    </source>
</evidence>
<dbReference type="CDD" id="cd07377">
    <property type="entry name" value="WHTH_GntR"/>
    <property type="match status" value="1"/>
</dbReference>
<dbReference type="SUPFAM" id="SSF46689">
    <property type="entry name" value="Homeodomain-like"/>
    <property type="match status" value="1"/>
</dbReference>
<dbReference type="AlphaFoldDB" id="A0AA41QHZ8"/>
<dbReference type="InterPro" id="IPR050109">
    <property type="entry name" value="HTH-type_TetR-like_transc_reg"/>
</dbReference>
<sequence length="295" mass="31911">MTTTYERIADLIAARIEDGDLSTGDLVPSTRRIVAEHGVAMATATRVLDELRRRGLVEARRGVGTVVAARLSGVPAARITTADVVRAAVALADSDGLGGLSMRRIATDLGMPTMSLYRHVTSREDLVARMLDAVYGESPLPDPLPDGWRARAETVARTLWAAFTAHPWAAHAMSMTRPQPAANGIAHTEALLAAFDITPGRLDVDVRMHLAVTVFQFVRGVAVNVEPAEQARQDTGLSDEDWMDRALPSLQAVTDVRRHPHLAEAMSTGIDLTLDSLFEFGLARLLDGYAVFLRA</sequence>
<dbReference type="Pfam" id="PF02909">
    <property type="entry name" value="TetR_C_1"/>
    <property type="match status" value="1"/>
</dbReference>
<keyword evidence="1" id="KW-0678">Repressor</keyword>
<dbReference type="InterPro" id="IPR009057">
    <property type="entry name" value="Homeodomain-like_sf"/>
</dbReference>
<dbReference type="Gene3D" id="1.10.357.10">
    <property type="entry name" value="Tetracycline Repressor, domain 2"/>
    <property type="match status" value="1"/>
</dbReference>
<evidence type="ECO:0000313" key="9">
    <source>
        <dbReference type="Proteomes" id="UP001165405"/>
    </source>
</evidence>
<feature type="domain" description="HTH gntR-type" evidence="6">
    <location>
        <begin position="2"/>
        <end position="70"/>
    </location>
</feature>
<proteinExistence type="predicted"/>
<dbReference type="Gene3D" id="1.10.10.10">
    <property type="entry name" value="Winged helix-like DNA-binding domain superfamily/Winged helix DNA-binding domain"/>
    <property type="match status" value="1"/>
</dbReference>
<dbReference type="InterPro" id="IPR036271">
    <property type="entry name" value="Tet_transcr_reg_TetR-rel_C_sf"/>
</dbReference>
<reference evidence="8" key="1">
    <citation type="submission" date="2022-01" db="EMBL/GenBank/DDBJ databases">
        <title>Antribacter sp. nov., isolated from Guizhou of China.</title>
        <authorList>
            <person name="Chengliang C."/>
            <person name="Ya Z."/>
        </authorList>
    </citation>
    <scope>NUCLEOTIDE SEQUENCE</scope>
    <source>
        <strain evidence="8">KLBMP 9083</strain>
    </source>
</reference>
<dbReference type="SUPFAM" id="SSF46785">
    <property type="entry name" value="Winged helix' DNA-binding domain"/>
    <property type="match status" value="1"/>
</dbReference>
<feature type="domain" description="HTH tetR-type" evidence="7">
    <location>
        <begin position="78"/>
        <end position="138"/>
    </location>
</feature>
<dbReference type="PANTHER" id="PTHR30055:SF151">
    <property type="entry name" value="TRANSCRIPTIONAL REGULATORY PROTEIN"/>
    <property type="match status" value="1"/>
</dbReference>